<feature type="transmembrane region" description="Helical" evidence="9">
    <location>
        <begin position="227"/>
        <end position="250"/>
    </location>
</feature>
<name>F8ADY5_THEID</name>
<dbReference type="Pfam" id="PF02653">
    <property type="entry name" value="BPD_transp_2"/>
    <property type="match status" value="1"/>
</dbReference>
<evidence type="ECO:0000313" key="10">
    <source>
        <dbReference type="EMBL" id="AEH44950.1"/>
    </source>
</evidence>
<dbReference type="GO" id="GO:0005886">
    <property type="term" value="C:plasma membrane"/>
    <property type="evidence" value="ECO:0007669"/>
    <property type="project" value="UniProtKB-SubCell"/>
</dbReference>
<evidence type="ECO:0000256" key="8">
    <source>
        <dbReference type="ARBA" id="ARBA00037998"/>
    </source>
</evidence>
<feature type="transmembrane region" description="Helical" evidence="9">
    <location>
        <begin position="142"/>
        <end position="160"/>
    </location>
</feature>
<accession>F8ADY5</accession>
<dbReference type="InterPro" id="IPR052157">
    <property type="entry name" value="BCAA_transport_permease"/>
</dbReference>
<evidence type="ECO:0000256" key="2">
    <source>
        <dbReference type="ARBA" id="ARBA00022448"/>
    </source>
</evidence>
<dbReference type="GO" id="GO:0022857">
    <property type="term" value="F:transmembrane transporter activity"/>
    <property type="evidence" value="ECO:0007669"/>
    <property type="project" value="InterPro"/>
</dbReference>
<feature type="transmembrane region" description="Helical" evidence="9">
    <location>
        <begin position="6"/>
        <end position="29"/>
    </location>
</feature>
<reference evidence="10 11" key="2">
    <citation type="journal article" date="2012" name="Stand. Genomic Sci.">
        <title>Complete genome sequence of the thermophilic sulfate-reducing ocean bacterium Thermodesulfatator indicus type strain (CIR29812(T)).</title>
        <authorList>
            <person name="Anderson I."/>
            <person name="Saunders E."/>
            <person name="Lapidus A."/>
            <person name="Nolan M."/>
            <person name="Lucas S."/>
            <person name="Tice H."/>
            <person name="Del Rio T.G."/>
            <person name="Cheng J.F."/>
            <person name="Han C."/>
            <person name="Tapia R."/>
            <person name="Goodwin L.A."/>
            <person name="Pitluck S."/>
            <person name="Liolios K."/>
            <person name="Mavromatis K."/>
            <person name="Pagani I."/>
            <person name="Ivanova N."/>
            <person name="Mikhailova N."/>
            <person name="Pati A."/>
            <person name="Chen A."/>
            <person name="Palaniappan K."/>
            <person name="Land M."/>
            <person name="Hauser L."/>
            <person name="Jeffries C.D."/>
            <person name="Chang Y.J."/>
            <person name="Brambilla E.M."/>
            <person name="Rohde M."/>
            <person name="Spring S."/>
            <person name="Goker M."/>
            <person name="Detter J.C."/>
            <person name="Woyke T."/>
            <person name="Bristow J."/>
            <person name="Eisen J.A."/>
            <person name="Markowitz V."/>
            <person name="Hugenholtz P."/>
            <person name="Kyrpides N.C."/>
            <person name="Klenk H.P."/>
        </authorList>
    </citation>
    <scope>NUCLEOTIDE SEQUENCE [LARGE SCALE GENOMIC DNA]</scope>
    <source>
        <strain evidence="11">DSM 15286 / JCM 11887 / CIR29812</strain>
    </source>
</reference>
<comment type="subcellular location">
    <subcellularLocation>
        <location evidence="1">Cell membrane</location>
        <topology evidence="1">Multi-pass membrane protein</topology>
    </subcellularLocation>
</comment>
<dbReference type="InParanoid" id="F8ADY5"/>
<keyword evidence="11" id="KW-1185">Reference proteome</keyword>
<sequence>MDLGIFLQFVVAGLSAGSIYALIALGFSVINNATGIVNFAQGDFAVIAAFLAYSLLVGFGWPYWLAFSAGVLLAALVGFFLWRFVLSYAKSKEIIFLVFITVGFSVFLHGAIKELWGKRPISLPPLEGGYIQLGNLNFEIQTFWIIGTTLFAFLALHLFFKYTLWGKAIRAVAVDAQAAALMGIPVSKAIACSFALAGALGGLAGILVAPVWPLSFESGVYIGLKGFAAAVLGGYGNFAGALLGGLLLGLLEGVGGYFASAFKNVVAYSVLFLVLLFRPQGLLGNNEEERL</sequence>
<evidence type="ECO:0000256" key="3">
    <source>
        <dbReference type="ARBA" id="ARBA00022475"/>
    </source>
</evidence>
<evidence type="ECO:0000313" key="11">
    <source>
        <dbReference type="Proteomes" id="UP000006793"/>
    </source>
</evidence>
<dbReference type="PANTHER" id="PTHR11795">
    <property type="entry name" value="BRANCHED-CHAIN AMINO ACID TRANSPORT SYSTEM PERMEASE PROTEIN LIVH"/>
    <property type="match status" value="1"/>
</dbReference>
<evidence type="ECO:0000256" key="6">
    <source>
        <dbReference type="ARBA" id="ARBA00022989"/>
    </source>
</evidence>
<dbReference type="CDD" id="cd06582">
    <property type="entry name" value="TM_PBP1_LivH_like"/>
    <property type="match status" value="1"/>
</dbReference>
<evidence type="ECO:0000256" key="5">
    <source>
        <dbReference type="ARBA" id="ARBA00022970"/>
    </source>
</evidence>
<dbReference type="RefSeq" id="WP_013907692.1">
    <property type="nucleotide sequence ID" value="NC_015681.1"/>
</dbReference>
<dbReference type="InterPro" id="IPR001851">
    <property type="entry name" value="ABC_transp_permease"/>
</dbReference>
<keyword evidence="4 9" id="KW-0812">Transmembrane</keyword>
<evidence type="ECO:0000256" key="4">
    <source>
        <dbReference type="ARBA" id="ARBA00022692"/>
    </source>
</evidence>
<dbReference type="PATRIC" id="fig|667014.3.peg.1108"/>
<dbReference type="HOGENOM" id="CLU_039929_1_1_0"/>
<keyword evidence="6 9" id="KW-1133">Transmembrane helix</keyword>
<feature type="transmembrane region" description="Helical" evidence="9">
    <location>
        <begin position="94"/>
        <end position="112"/>
    </location>
</feature>
<reference evidence="11" key="1">
    <citation type="submission" date="2011-04" db="EMBL/GenBank/DDBJ databases">
        <title>The complete genome of Thermodesulfatator indicus DSM 15286.</title>
        <authorList>
            <person name="Lucas S."/>
            <person name="Copeland A."/>
            <person name="Lapidus A."/>
            <person name="Bruce D."/>
            <person name="Goodwin L."/>
            <person name="Pitluck S."/>
            <person name="Peters L."/>
            <person name="Kyrpides N."/>
            <person name="Mavromatis K."/>
            <person name="Pagani I."/>
            <person name="Ivanova N."/>
            <person name="Saunders L."/>
            <person name="Detter J.C."/>
            <person name="Tapia R."/>
            <person name="Han C."/>
            <person name="Land M."/>
            <person name="Hauser L."/>
            <person name="Markowitz V."/>
            <person name="Cheng J.-F."/>
            <person name="Hugenholtz P."/>
            <person name="Woyke T."/>
            <person name="Wu D."/>
            <person name="Spring S."/>
            <person name="Schroeder M."/>
            <person name="Brambilla E."/>
            <person name="Klenk H.-P."/>
            <person name="Eisen J.A."/>
        </authorList>
    </citation>
    <scope>NUCLEOTIDE SEQUENCE [LARGE SCALE GENOMIC DNA]</scope>
    <source>
        <strain evidence="11">DSM 15286 / JCM 11887 / CIR29812</strain>
    </source>
</reference>
<dbReference type="GO" id="GO:0006865">
    <property type="term" value="P:amino acid transport"/>
    <property type="evidence" value="ECO:0007669"/>
    <property type="project" value="UniProtKB-KW"/>
</dbReference>
<comment type="similarity">
    <text evidence="8">Belongs to the binding-protein-dependent transport system permease family. LivHM subfamily.</text>
</comment>
<dbReference type="EMBL" id="CP002683">
    <property type="protein sequence ID" value="AEH44950.1"/>
    <property type="molecule type" value="Genomic_DNA"/>
</dbReference>
<proteinExistence type="inferred from homology"/>
<keyword evidence="3" id="KW-1003">Cell membrane</keyword>
<dbReference type="STRING" id="667014.Thein_1079"/>
<feature type="transmembrane region" description="Helical" evidence="9">
    <location>
        <begin position="189"/>
        <end position="212"/>
    </location>
</feature>
<evidence type="ECO:0000256" key="1">
    <source>
        <dbReference type="ARBA" id="ARBA00004651"/>
    </source>
</evidence>
<dbReference type="Proteomes" id="UP000006793">
    <property type="component" value="Chromosome"/>
</dbReference>
<dbReference type="PANTHER" id="PTHR11795:SF450">
    <property type="entry name" value="ABC TRANSPORTER PERMEASE PROTEIN"/>
    <property type="match status" value="1"/>
</dbReference>
<dbReference type="PaxDb" id="667014-Thein_1079"/>
<protein>
    <submittedName>
        <fullName evidence="10">Inner-membrane translocator</fullName>
    </submittedName>
</protein>
<evidence type="ECO:0000256" key="9">
    <source>
        <dbReference type="SAM" id="Phobius"/>
    </source>
</evidence>
<feature type="transmembrane region" description="Helical" evidence="9">
    <location>
        <begin position="61"/>
        <end position="82"/>
    </location>
</feature>
<feature type="transmembrane region" description="Helical" evidence="9">
    <location>
        <begin position="36"/>
        <end position="55"/>
    </location>
</feature>
<organism evidence="10 11">
    <name type="scientific">Thermodesulfatator indicus (strain DSM 15286 / JCM 11887 / CIR29812)</name>
    <dbReference type="NCBI Taxonomy" id="667014"/>
    <lineage>
        <taxon>Bacteria</taxon>
        <taxon>Pseudomonadati</taxon>
        <taxon>Thermodesulfobacteriota</taxon>
        <taxon>Thermodesulfobacteria</taxon>
        <taxon>Thermodesulfobacteriales</taxon>
        <taxon>Thermodesulfatatoraceae</taxon>
        <taxon>Thermodesulfatator</taxon>
    </lineage>
</organism>
<feature type="transmembrane region" description="Helical" evidence="9">
    <location>
        <begin position="257"/>
        <end position="277"/>
    </location>
</feature>
<dbReference type="AlphaFoldDB" id="F8ADY5"/>
<dbReference type="OrthoDB" id="25113at2"/>
<evidence type="ECO:0000256" key="7">
    <source>
        <dbReference type="ARBA" id="ARBA00023136"/>
    </source>
</evidence>
<keyword evidence="7 9" id="KW-0472">Membrane</keyword>
<dbReference type="KEGG" id="tid:Thein_1079"/>
<keyword evidence="2" id="KW-0813">Transport</keyword>
<dbReference type="FunCoup" id="F8ADY5">
    <property type="interactions" value="206"/>
</dbReference>
<gene>
    <name evidence="10" type="ordered locus">Thein_1079</name>
</gene>
<keyword evidence="5" id="KW-0029">Amino-acid transport</keyword>
<dbReference type="eggNOG" id="COG0559">
    <property type="taxonomic scope" value="Bacteria"/>
</dbReference>